<evidence type="ECO:0000313" key="9">
    <source>
        <dbReference type="Proteomes" id="UP000292082"/>
    </source>
</evidence>
<feature type="compositionally biased region" description="Pro residues" evidence="6">
    <location>
        <begin position="400"/>
        <end position="412"/>
    </location>
</feature>
<dbReference type="InterPro" id="IPR000719">
    <property type="entry name" value="Prot_kinase_dom"/>
</dbReference>
<evidence type="ECO:0000256" key="4">
    <source>
        <dbReference type="ARBA" id="ARBA00022777"/>
    </source>
</evidence>
<dbReference type="PANTHER" id="PTHR24351">
    <property type="entry name" value="RIBOSOMAL PROTEIN S6 KINASE"/>
    <property type="match status" value="1"/>
</dbReference>
<dbReference type="Gene3D" id="3.30.200.20">
    <property type="entry name" value="Phosphorylase Kinase, domain 1"/>
    <property type="match status" value="1"/>
</dbReference>
<dbReference type="AlphaFoldDB" id="A0A4Q9PPG0"/>
<gene>
    <name evidence="8" type="ORF">BD310DRAFT_960377</name>
</gene>
<feature type="region of interest" description="Disordered" evidence="6">
    <location>
        <begin position="520"/>
        <end position="566"/>
    </location>
</feature>
<reference evidence="8 9" key="1">
    <citation type="submission" date="2019-01" db="EMBL/GenBank/DDBJ databases">
        <title>Draft genome sequences of three monokaryotic isolates of the white-rot basidiomycete fungus Dichomitus squalens.</title>
        <authorList>
            <consortium name="DOE Joint Genome Institute"/>
            <person name="Lopez S.C."/>
            <person name="Andreopoulos B."/>
            <person name="Pangilinan J."/>
            <person name="Lipzen A."/>
            <person name="Riley R."/>
            <person name="Ahrendt S."/>
            <person name="Ng V."/>
            <person name="Barry K."/>
            <person name="Daum C."/>
            <person name="Grigoriev I.V."/>
            <person name="Hilden K.S."/>
            <person name="Makela M.R."/>
            <person name="de Vries R.P."/>
        </authorList>
    </citation>
    <scope>NUCLEOTIDE SEQUENCE [LARGE SCALE GENOMIC DNA]</scope>
    <source>
        <strain evidence="8 9">CBS 464.89</strain>
    </source>
</reference>
<protein>
    <submittedName>
        <fullName evidence="8">Kinase-like protein</fullName>
    </submittedName>
</protein>
<feature type="compositionally biased region" description="Pro residues" evidence="6">
    <location>
        <begin position="552"/>
        <end position="563"/>
    </location>
</feature>
<name>A0A4Q9PPG0_9APHY</name>
<dbReference type="InterPro" id="IPR011009">
    <property type="entry name" value="Kinase-like_dom_sf"/>
</dbReference>
<keyword evidence="4 8" id="KW-0418">Kinase</keyword>
<feature type="compositionally biased region" description="Basic and acidic residues" evidence="6">
    <location>
        <begin position="610"/>
        <end position="622"/>
    </location>
</feature>
<keyword evidence="5" id="KW-0067">ATP-binding</keyword>
<feature type="region of interest" description="Disordered" evidence="6">
    <location>
        <begin position="1"/>
        <end position="27"/>
    </location>
</feature>
<feature type="region of interest" description="Disordered" evidence="6">
    <location>
        <begin position="398"/>
        <end position="437"/>
    </location>
</feature>
<organism evidence="8 9">
    <name type="scientific">Dichomitus squalens</name>
    <dbReference type="NCBI Taxonomy" id="114155"/>
    <lineage>
        <taxon>Eukaryota</taxon>
        <taxon>Fungi</taxon>
        <taxon>Dikarya</taxon>
        <taxon>Basidiomycota</taxon>
        <taxon>Agaricomycotina</taxon>
        <taxon>Agaricomycetes</taxon>
        <taxon>Polyporales</taxon>
        <taxon>Polyporaceae</taxon>
        <taxon>Dichomitus</taxon>
    </lineage>
</organism>
<dbReference type="GO" id="GO:0005524">
    <property type="term" value="F:ATP binding"/>
    <property type="evidence" value="ECO:0007669"/>
    <property type="project" value="UniProtKB-KW"/>
</dbReference>
<evidence type="ECO:0000256" key="5">
    <source>
        <dbReference type="ARBA" id="ARBA00022840"/>
    </source>
</evidence>
<dbReference type="STRING" id="114155.A0A4Q9PPG0"/>
<keyword evidence="9" id="KW-1185">Reference proteome</keyword>
<evidence type="ECO:0000256" key="3">
    <source>
        <dbReference type="ARBA" id="ARBA00022741"/>
    </source>
</evidence>
<feature type="region of interest" description="Disordered" evidence="6">
    <location>
        <begin position="478"/>
        <end position="503"/>
    </location>
</feature>
<evidence type="ECO:0000259" key="7">
    <source>
        <dbReference type="PROSITE" id="PS50011"/>
    </source>
</evidence>
<evidence type="ECO:0000256" key="1">
    <source>
        <dbReference type="ARBA" id="ARBA00022527"/>
    </source>
</evidence>
<evidence type="ECO:0000256" key="2">
    <source>
        <dbReference type="ARBA" id="ARBA00022679"/>
    </source>
</evidence>
<feature type="region of interest" description="Disordered" evidence="6">
    <location>
        <begin position="602"/>
        <end position="720"/>
    </location>
</feature>
<accession>A0A4Q9PPG0</accession>
<dbReference type="GO" id="GO:0004674">
    <property type="term" value="F:protein serine/threonine kinase activity"/>
    <property type="evidence" value="ECO:0007669"/>
    <property type="project" value="UniProtKB-KW"/>
</dbReference>
<feature type="compositionally biased region" description="Basic and acidic residues" evidence="6">
    <location>
        <begin position="636"/>
        <end position="645"/>
    </location>
</feature>
<proteinExistence type="predicted"/>
<feature type="compositionally biased region" description="Basic residues" evidence="6">
    <location>
        <begin position="1"/>
        <end position="12"/>
    </location>
</feature>
<feature type="compositionally biased region" description="Polar residues" evidence="6">
    <location>
        <begin position="540"/>
        <end position="549"/>
    </location>
</feature>
<feature type="compositionally biased region" description="Polar residues" evidence="6">
    <location>
        <begin position="490"/>
        <end position="503"/>
    </location>
</feature>
<feature type="domain" description="Protein kinase" evidence="7">
    <location>
        <begin position="45"/>
        <end position="310"/>
    </location>
</feature>
<dbReference type="EMBL" id="ML145155">
    <property type="protein sequence ID" value="TBU56229.1"/>
    <property type="molecule type" value="Genomic_DNA"/>
</dbReference>
<dbReference type="Proteomes" id="UP000292082">
    <property type="component" value="Unassembled WGS sequence"/>
</dbReference>
<keyword evidence="2" id="KW-0808">Transferase</keyword>
<feature type="compositionally biased region" description="Acidic residues" evidence="6">
    <location>
        <begin position="646"/>
        <end position="656"/>
    </location>
</feature>
<sequence length="720" mass="79485">MVVSKKDKKRRPLSVVVESSGDRPRRSPYKVNLKNDTGCIDANHFEYIQNLTKDDGEESILARKFDNGKVYTVKLVRKSGHGAARLAVRIRNEQKALKLLTKLEISFVIRLWWSFEDEKAMYLVTDRTDGRELRTVIEREGPLRGRSAILCAAELTAGILGLQERGLVHTNLKPESVLIDEDGHVVISDFGNGRFLRGDTATYRAETRLRAPEDEMFHAPELVLGWDHDYGVDWWSFGLLLFWILTRSHPFVVEADNMHSAILHSKILHSKLMEDYPAMDDGAYRLVARCLQRNPALRIDNVGVKMHEYFHDIDWASLTTKRLPAPFSSLAKDTFTFVAMDPEGSSLGQPTANRTSQDLGQFSFSWQRTLPSSGSLESTWSRSARRRRQSLRIGDVTVIPAPPSAPADPLPDIPKNTTDNTPRTAPPPLPVQDAPDADVSILPNLDDTPYMGLPTPLESCVGRLRKYASLNFDDLDSLASTDSSIPAAESSRQLGRSESTTPLRKTKSILGISLESFRDVDDSASSGSGRWTKKLRKRSQAGTPISKAQTPVIPPTPAIPPAELPRGIEKIGSGIGYNHRGRRPALNLASLTPRTCHAIFSGRRSRSKPKHGEFGSEKDGARKGGPAAGLTPSARGVHELEREQGQDEDLEEDLMDEVMREVYGDEWNAGASPDPDTSGAGMPWGDVLAPNTFERAGDASFAGADSTLRLVTSPSTPMLR</sequence>
<evidence type="ECO:0000256" key="6">
    <source>
        <dbReference type="SAM" id="MobiDB-lite"/>
    </source>
</evidence>
<feature type="compositionally biased region" description="Polar residues" evidence="6">
    <location>
        <begin position="709"/>
        <end position="720"/>
    </location>
</feature>
<dbReference type="PROSITE" id="PS50011">
    <property type="entry name" value="PROTEIN_KINASE_DOM"/>
    <property type="match status" value="1"/>
</dbReference>
<dbReference type="Pfam" id="PF00069">
    <property type="entry name" value="Pkinase"/>
    <property type="match status" value="1"/>
</dbReference>
<dbReference type="SUPFAM" id="SSF56112">
    <property type="entry name" value="Protein kinase-like (PK-like)"/>
    <property type="match status" value="1"/>
</dbReference>
<evidence type="ECO:0000313" key="8">
    <source>
        <dbReference type="EMBL" id="TBU56229.1"/>
    </source>
</evidence>
<keyword evidence="1" id="KW-0723">Serine/threonine-protein kinase</keyword>
<dbReference type="Gene3D" id="1.10.510.10">
    <property type="entry name" value="Transferase(Phosphotransferase) domain 1"/>
    <property type="match status" value="1"/>
</dbReference>
<keyword evidence="3" id="KW-0547">Nucleotide-binding</keyword>